<keyword evidence="3" id="KW-1185">Reference proteome</keyword>
<dbReference type="EMBL" id="JABEMA010000277">
    <property type="protein sequence ID" value="NNH24180.1"/>
    <property type="molecule type" value="Genomic_DNA"/>
</dbReference>
<keyword evidence="2" id="KW-0067">ATP-binding</keyword>
<sequence>DLRAGPRGLRRWGELAERWTRSAEAAAGVPRVRRTDGHHVGEPLLVTVNDPATGLSNGDVAVLVDDGAGGLAAAVGDRRDPRLLPLGRLPSTRALHAMTVHRSQGSQFDAVTLVLPPAGSPLLTRETLYTALTRARERVRVVGDAEALLAAVSRPAARASGLRERLRPPPV</sequence>
<evidence type="ECO:0000259" key="1">
    <source>
        <dbReference type="Pfam" id="PF13538"/>
    </source>
</evidence>
<dbReference type="SUPFAM" id="SSF52540">
    <property type="entry name" value="P-loop containing nucleoside triphosphate hydrolases"/>
    <property type="match status" value="1"/>
</dbReference>
<gene>
    <name evidence="2" type="ORF">HLB09_13975</name>
</gene>
<evidence type="ECO:0000313" key="3">
    <source>
        <dbReference type="Proteomes" id="UP000555552"/>
    </source>
</evidence>
<dbReference type="Gene3D" id="3.40.50.300">
    <property type="entry name" value="P-loop containing nucleotide triphosphate hydrolases"/>
    <property type="match status" value="1"/>
</dbReference>
<accession>A0A849BLV7</accession>
<dbReference type="CDD" id="cd18809">
    <property type="entry name" value="SF1_C_RecD"/>
    <property type="match status" value="1"/>
</dbReference>
<name>A0A849BLV7_9ACTN</name>
<dbReference type="RefSeq" id="WP_171203946.1">
    <property type="nucleotide sequence ID" value="NZ_JABEMA010000277.1"/>
</dbReference>
<keyword evidence="2" id="KW-0547">Nucleotide-binding</keyword>
<reference evidence="2 3" key="1">
    <citation type="submission" date="2020-05" db="EMBL/GenBank/DDBJ databases">
        <title>MicrobeNet Type strains.</title>
        <authorList>
            <person name="Nicholson A.C."/>
        </authorList>
    </citation>
    <scope>NUCLEOTIDE SEQUENCE [LARGE SCALE GENOMIC DNA]</scope>
    <source>
        <strain evidence="2 3">JCM 14547</strain>
    </source>
</reference>
<proteinExistence type="predicted"/>
<organism evidence="2 3">
    <name type="scientific">Pseudokineococcus marinus</name>
    <dbReference type="NCBI Taxonomy" id="351215"/>
    <lineage>
        <taxon>Bacteria</taxon>
        <taxon>Bacillati</taxon>
        <taxon>Actinomycetota</taxon>
        <taxon>Actinomycetes</taxon>
        <taxon>Kineosporiales</taxon>
        <taxon>Kineosporiaceae</taxon>
        <taxon>Pseudokineococcus</taxon>
    </lineage>
</organism>
<feature type="non-terminal residue" evidence="2">
    <location>
        <position position="1"/>
    </location>
</feature>
<feature type="domain" description="UvrD-like helicase C-terminal" evidence="1">
    <location>
        <begin position="95"/>
        <end position="142"/>
    </location>
</feature>
<dbReference type="InterPro" id="IPR027785">
    <property type="entry name" value="UvrD-like_helicase_C"/>
</dbReference>
<dbReference type="GO" id="GO:0005524">
    <property type="term" value="F:ATP binding"/>
    <property type="evidence" value="ECO:0007669"/>
    <property type="project" value="UniProtKB-KW"/>
</dbReference>
<comment type="caution">
    <text evidence="2">The sequence shown here is derived from an EMBL/GenBank/DDBJ whole genome shotgun (WGS) entry which is preliminary data.</text>
</comment>
<dbReference type="AlphaFoldDB" id="A0A849BLV7"/>
<evidence type="ECO:0000313" key="2">
    <source>
        <dbReference type="EMBL" id="NNH24180.1"/>
    </source>
</evidence>
<protein>
    <submittedName>
        <fullName evidence="2">ATP-binding domain-containing protein</fullName>
    </submittedName>
</protein>
<dbReference type="InterPro" id="IPR027417">
    <property type="entry name" value="P-loop_NTPase"/>
</dbReference>
<dbReference type="Pfam" id="PF13538">
    <property type="entry name" value="UvrD_C_2"/>
    <property type="match status" value="1"/>
</dbReference>
<dbReference type="Proteomes" id="UP000555552">
    <property type="component" value="Unassembled WGS sequence"/>
</dbReference>